<evidence type="ECO:0000313" key="7">
    <source>
        <dbReference type="Proteomes" id="UP000314294"/>
    </source>
</evidence>
<dbReference type="GO" id="GO:0043005">
    <property type="term" value="C:neuron projection"/>
    <property type="evidence" value="ECO:0007669"/>
    <property type="project" value="TreeGrafter"/>
</dbReference>
<feature type="compositionally biased region" description="Polar residues" evidence="4">
    <location>
        <begin position="540"/>
        <end position="558"/>
    </location>
</feature>
<evidence type="ECO:0000256" key="3">
    <source>
        <dbReference type="ARBA" id="ARBA00023157"/>
    </source>
</evidence>
<gene>
    <name evidence="6" type="primary">tenm3_9</name>
    <name evidence="6" type="ORF">EYF80_009066</name>
</gene>
<accession>A0A4Z2IT73</accession>
<feature type="region of interest" description="Disordered" evidence="4">
    <location>
        <begin position="502"/>
        <end position="561"/>
    </location>
</feature>
<evidence type="ECO:0000256" key="2">
    <source>
        <dbReference type="ARBA" id="ARBA00022737"/>
    </source>
</evidence>
<dbReference type="GO" id="GO:0048666">
    <property type="term" value="P:neuron development"/>
    <property type="evidence" value="ECO:0007669"/>
    <property type="project" value="TreeGrafter"/>
</dbReference>
<feature type="region of interest" description="Disordered" evidence="4">
    <location>
        <begin position="678"/>
        <end position="698"/>
    </location>
</feature>
<feature type="domain" description="Teneurin N-terminal" evidence="5">
    <location>
        <begin position="506"/>
        <end position="1014"/>
    </location>
</feature>
<dbReference type="InterPro" id="IPR051216">
    <property type="entry name" value="Teneurin"/>
</dbReference>
<dbReference type="OrthoDB" id="9932339at2759"/>
<keyword evidence="3" id="KW-1015">Disulfide bond</keyword>
<dbReference type="PANTHER" id="PTHR11219:SF65">
    <property type="entry name" value="TENEURIN-3"/>
    <property type="match status" value="1"/>
</dbReference>
<feature type="region of interest" description="Disordered" evidence="4">
    <location>
        <begin position="153"/>
        <end position="181"/>
    </location>
</feature>
<reference evidence="6 7" key="1">
    <citation type="submission" date="2019-03" db="EMBL/GenBank/DDBJ databases">
        <title>First draft genome of Liparis tanakae, snailfish: a comprehensive survey of snailfish specific genes.</title>
        <authorList>
            <person name="Kim W."/>
            <person name="Song I."/>
            <person name="Jeong J.-H."/>
            <person name="Kim D."/>
            <person name="Kim S."/>
            <person name="Ryu S."/>
            <person name="Song J.Y."/>
            <person name="Lee S.K."/>
        </authorList>
    </citation>
    <scope>NUCLEOTIDE SEQUENCE [LARGE SCALE GENOMIC DNA]</scope>
    <source>
        <tissue evidence="6">Muscle</tissue>
    </source>
</reference>
<feature type="compositionally biased region" description="Low complexity" evidence="4">
    <location>
        <begin position="422"/>
        <end position="450"/>
    </location>
</feature>
<dbReference type="InterPro" id="IPR009471">
    <property type="entry name" value="Ten_N"/>
</dbReference>
<dbReference type="EMBL" id="SRLO01000052">
    <property type="protein sequence ID" value="TNN80714.1"/>
    <property type="molecule type" value="Genomic_DNA"/>
</dbReference>
<evidence type="ECO:0000259" key="5">
    <source>
        <dbReference type="PROSITE" id="PS51361"/>
    </source>
</evidence>
<dbReference type="GO" id="GO:0042803">
    <property type="term" value="F:protein homodimerization activity"/>
    <property type="evidence" value="ECO:0007669"/>
    <property type="project" value="TreeGrafter"/>
</dbReference>
<protein>
    <submittedName>
        <fullName evidence="6">Teneurin-3</fullName>
    </submittedName>
</protein>
<evidence type="ECO:0000313" key="6">
    <source>
        <dbReference type="EMBL" id="TNN80714.1"/>
    </source>
</evidence>
<sequence>MKAIAGSSNRHYSNASRFFYNTTTVWTPWGDSACADISISTPGLSYFRMAKNTLHYCNMLFSVALRACSLIFRSARVSKFSKAPMLITSAVGVTKVLSKLHLQRIYVLVPWCRITLKNGFVCERVTLDMSRSHCGGIKRLEFCREMTLISQSKRRNGLHNSQHSQQSGKANTNGEESTVTPLANQPYLTVGENTKRPRGASCKNVCGSRYKYTMKTQCSSVIADTKAKCYLGKKGTMYTGHTYVMDMRFMDDIAMFGFFLKVEENNRLHNGGPGRTLGEEVPPHADVQRSLQIDHRCGRLCGPGRLMLQRKTLLCSTSASTALLPFLYQQHRLLTDCQPASSRGQIGDSCHSDQKSPKYCRAQEAEPRRRGPAGRAQEAEPRRLGLGGRAQEAEPRRLGPGGRAQEGRAQEVGPRRQGPGGRAQEAGPRRQGQGGASSSDRPSSDGPRSGFTAAPDLKSELLAGGGELDVQQQSVALLLRRSPLAANTAVQQHACMFASSTSRSNMEVKERRPYCSLTKSRKDKEGPYTGSSGDSEDCAISSQGLRVPTQKSYSSSETLKAFDQHQDQTRLLYGTTKGYKDMVHREQDDYNRQGQHFSLRQLGICEPPSRRGLAFCSEMGLPHRGFSVGTAQDIDADSQAVMSPERAMNLWGRGGLGKSSGRSSCLSSRSNSVLTLTDTEHENKSDSDNDALSDVSLGRGHTFRSQDYKVKSSGKLVSKADCQPGHGKAAIPVGHEVNFQEVSCGLLSEATVAHSSTTLSQADSSLVPPRHGLKWKLNERVYSYKPHRAQITGRRELTGEMMVARKSSPMPSPSCPSSVIDHSHPQSATPHGQLSLVDVAEPDSEEEEDEEDEEEYAARLYLPVTHEQPSNHHGSTLPPVPPPHRQQPLVTALNQSLGSTHHAGHSLNSARHLTPPIGNPALVAGQSPAELQTTPPESVPLQDSWVLGSNVPLETRHFLFKTGTGTTPLFSTATPGYTMATGSVYSPPTRPLPRNTLSRSAFKFKKSSKYCSWR</sequence>
<organism evidence="6 7">
    <name type="scientific">Liparis tanakae</name>
    <name type="common">Tanaka's snailfish</name>
    <dbReference type="NCBI Taxonomy" id="230148"/>
    <lineage>
        <taxon>Eukaryota</taxon>
        <taxon>Metazoa</taxon>
        <taxon>Chordata</taxon>
        <taxon>Craniata</taxon>
        <taxon>Vertebrata</taxon>
        <taxon>Euteleostomi</taxon>
        <taxon>Actinopterygii</taxon>
        <taxon>Neopterygii</taxon>
        <taxon>Teleostei</taxon>
        <taxon>Neoteleostei</taxon>
        <taxon>Acanthomorphata</taxon>
        <taxon>Eupercaria</taxon>
        <taxon>Perciformes</taxon>
        <taxon>Cottioidei</taxon>
        <taxon>Cottales</taxon>
        <taxon>Liparidae</taxon>
        <taxon>Liparis</taxon>
    </lineage>
</organism>
<comment type="caution">
    <text evidence="6">The sequence shown here is derived from an EMBL/GenBank/DDBJ whole genome shotgun (WGS) entry which is preliminary data.</text>
</comment>
<feature type="region of interest" description="Disordered" evidence="4">
    <location>
        <begin position="865"/>
        <end position="923"/>
    </location>
</feature>
<dbReference type="PANTHER" id="PTHR11219">
    <property type="entry name" value="TENEURIN AND N-ACETYLGLUCOSAMINE-1-PHOSPHODIESTER ALPHA-N-ACETYLGLUCOSAMINIDASE"/>
    <property type="match status" value="1"/>
</dbReference>
<feature type="region of interest" description="Disordered" evidence="4">
    <location>
        <begin position="805"/>
        <end position="834"/>
    </location>
</feature>
<evidence type="ECO:0000256" key="4">
    <source>
        <dbReference type="SAM" id="MobiDB-lite"/>
    </source>
</evidence>
<keyword evidence="7" id="KW-1185">Reference proteome</keyword>
<dbReference type="Proteomes" id="UP000314294">
    <property type="component" value="Unassembled WGS sequence"/>
</dbReference>
<dbReference type="GO" id="GO:0046982">
    <property type="term" value="F:protein heterodimerization activity"/>
    <property type="evidence" value="ECO:0007669"/>
    <property type="project" value="TreeGrafter"/>
</dbReference>
<dbReference type="GO" id="GO:0050839">
    <property type="term" value="F:cell adhesion molecule binding"/>
    <property type="evidence" value="ECO:0007669"/>
    <property type="project" value="TreeGrafter"/>
</dbReference>
<keyword evidence="2" id="KW-0677">Repeat</keyword>
<dbReference type="Pfam" id="PF06484">
    <property type="entry name" value="Ten_N"/>
    <property type="match status" value="2"/>
</dbReference>
<feature type="compositionally biased region" description="Basic and acidic residues" evidence="4">
    <location>
        <begin position="350"/>
        <end position="369"/>
    </location>
</feature>
<dbReference type="AlphaFoldDB" id="A0A4Z2IT73"/>
<evidence type="ECO:0000256" key="1">
    <source>
        <dbReference type="ARBA" id="ARBA00022536"/>
    </source>
</evidence>
<name>A0A4Z2IT73_9TELE</name>
<dbReference type="PROSITE" id="PS51361">
    <property type="entry name" value="TENEURIN_N"/>
    <property type="match status" value="1"/>
</dbReference>
<feature type="region of interest" description="Disordered" evidence="4">
    <location>
        <begin position="339"/>
        <end position="454"/>
    </location>
</feature>
<dbReference type="GO" id="GO:0016020">
    <property type="term" value="C:membrane"/>
    <property type="evidence" value="ECO:0007669"/>
    <property type="project" value="InterPro"/>
</dbReference>
<keyword evidence="1" id="KW-0245">EGF-like domain</keyword>
<proteinExistence type="predicted"/>
<feature type="compositionally biased region" description="Polar residues" evidence="4">
    <location>
        <begin position="158"/>
        <end position="181"/>
    </location>
</feature>
<dbReference type="GO" id="GO:0007165">
    <property type="term" value="P:signal transduction"/>
    <property type="evidence" value="ECO:0007669"/>
    <property type="project" value="InterPro"/>
</dbReference>
<dbReference type="GO" id="GO:0007157">
    <property type="term" value="P:heterophilic cell-cell adhesion via plasma membrane cell adhesion molecules"/>
    <property type="evidence" value="ECO:0007669"/>
    <property type="project" value="TreeGrafter"/>
</dbReference>
<feature type="compositionally biased region" description="Basic and acidic residues" evidence="4">
    <location>
        <begin position="678"/>
        <end position="687"/>
    </location>
</feature>